<evidence type="ECO:0000313" key="3">
    <source>
        <dbReference type="Proteomes" id="UP000479000"/>
    </source>
</evidence>
<accession>A0A6H5H2F5</accession>
<dbReference type="AlphaFoldDB" id="A0A6H5H2F5"/>
<sequence>MDHCLRSNKTRPEFKVEHISNDKIIILLEAKNENLRIYFKTRSMPGVRDLRQPNTIPVRMALMRKRATVCSPEIEWPIRRPIARERRATSRLVECAGRSKLRTYPSTLQSSPYYAPLAVSGVPFRTAPPFPVELSRVTDREGRRAERARECEGLEPEGPSYCKRDPDPPQLGPFPRRTVGCSPRPPPGGALCD</sequence>
<organism evidence="2 3">
    <name type="scientific">Nesidiocoris tenuis</name>
    <dbReference type="NCBI Taxonomy" id="355587"/>
    <lineage>
        <taxon>Eukaryota</taxon>
        <taxon>Metazoa</taxon>
        <taxon>Ecdysozoa</taxon>
        <taxon>Arthropoda</taxon>
        <taxon>Hexapoda</taxon>
        <taxon>Insecta</taxon>
        <taxon>Pterygota</taxon>
        <taxon>Neoptera</taxon>
        <taxon>Paraneoptera</taxon>
        <taxon>Hemiptera</taxon>
        <taxon>Heteroptera</taxon>
        <taxon>Panheteroptera</taxon>
        <taxon>Cimicomorpha</taxon>
        <taxon>Miridae</taxon>
        <taxon>Dicyphina</taxon>
        <taxon>Nesidiocoris</taxon>
    </lineage>
</organism>
<proteinExistence type="predicted"/>
<feature type="compositionally biased region" description="Basic and acidic residues" evidence="1">
    <location>
        <begin position="141"/>
        <end position="152"/>
    </location>
</feature>
<dbReference type="Proteomes" id="UP000479000">
    <property type="component" value="Unassembled WGS sequence"/>
</dbReference>
<dbReference type="EMBL" id="CADCXU010023359">
    <property type="protein sequence ID" value="CAB0010860.1"/>
    <property type="molecule type" value="Genomic_DNA"/>
</dbReference>
<protein>
    <submittedName>
        <fullName evidence="2">Uncharacterized protein</fullName>
    </submittedName>
</protein>
<evidence type="ECO:0000256" key="1">
    <source>
        <dbReference type="SAM" id="MobiDB-lite"/>
    </source>
</evidence>
<reference evidence="2 3" key="1">
    <citation type="submission" date="2020-02" db="EMBL/GenBank/DDBJ databases">
        <authorList>
            <person name="Ferguson B K."/>
        </authorList>
    </citation>
    <scope>NUCLEOTIDE SEQUENCE [LARGE SCALE GENOMIC DNA]</scope>
</reference>
<gene>
    <name evidence="2" type="ORF">NTEN_LOCUS15853</name>
</gene>
<feature type="compositionally biased region" description="Pro residues" evidence="1">
    <location>
        <begin position="183"/>
        <end position="193"/>
    </location>
</feature>
<feature type="region of interest" description="Disordered" evidence="1">
    <location>
        <begin position="141"/>
        <end position="193"/>
    </location>
</feature>
<name>A0A6H5H2F5_9HEMI</name>
<keyword evidence="3" id="KW-1185">Reference proteome</keyword>
<evidence type="ECO:0000313" key="2">
    <source>
        <dbReference type="EMBL" id="CAB0010860.1"/>
    </source>
</evidence>